<evidence type="ECO:0000256" key="3">
    <source>
        <dbReference type="PROSITE-ProRule" id="PRU00023"/>
    </source>
</evidence>
<keyword evidence="2 3" id="KW-0040">ANK repeat</keyword>
<dbReference type="Pfam" id="PF12796">
    <property type="entry name" value="Ank_2"/>
    <property type="match status" value="1"/>
</dbReference>
<keyword evidence="5" id="KW-1185">Reference proteome</keyword>
<dbReference type="SMART" id="SM00248">
    <property type="entry name" value="ANK"/>
    <property type="match status" value="3"/>
</dbReference>
<dbReference type="InterPro" id="IPR036770">
    <property type="entry name" value="Ankyrin_rpt-contain_sf"/>
</dbReference>
<dbReference type="InterPro" id="IPR002110">
    <property type="entry name" value="Ankyrin_rpt"/>
</dbReference>
<protein>
    <submittedName>
        <fullName evidence="4">Uncharacterized protein</fullName>
    </submittedName>
</protein>
<dbReference type="EMBL" id="CADCXV010001096">
    <property type="protein sequence ID" value="CAB0041188.1"/>
    <property type="molecule type" value="Genomic_DNA"/>
</dbReference>
<keyword evidence="1" id="KW-0677">Repeat</keyword>
<evidence type="ECO:0000313" key="5">
    <source>
        <dbReference type="Proteomes" id="UP000479190"/>
    </source>
</evidence>
<dbReference type="OrthoDB" id="426293at2759"/>
<accession>A0A6H5IWC3</accession>
<evidence type="ECO:0000256" key="1">
    <source>
        <dbReference type="ARBA" id="ARBA00022737"/>
    </source>
</evidence>
<organism evidence="4 5">
    <name type="scientific">Trichogramma brassicae</name>
    <dbReference type="NCBI Taxonomy" id="86971"/>
    <lineage>
        <taxon>Eukaryota</taxon>
        <taxon>Metazoa</taxon>
        <taxon>Ecdysozoa</taxon>
        <taxon>Arthropoda</taxon>
        <taxon>Hexapoda</taxon>
        <taxon>Insecta</taxon>
        <taxon>Pterygota</taxon>
        <taxon>Neoptera</taxon>
        <taxon>Endopterygota</taxon>
        <taxon>Hymenoptera</taxon>
        <taxon>Apocrita</taxon>
        <taxon>Proctotrupomorpha</taxon>
        <taxon>Chalcidoidea</taxon>
        <taxon>Trichogrammatidae</taxon>
        <taxon>Trichogramma</taxon>
    </lineage>
</organism>
<dbReference type="Gene3D" id="1.25.40.20">
    <property type="entry name" value="Ankyrin repeat-containing domain"/>
    <property type="match status" value="2"/>
</dbReference>
<dbReference type="PANTHER" id="PTHR24161:SF85">
    <property type="entry name" value="PALMITOYLTRANSFERASE HIP14"/>
    <property type="match status" value="1"/>
</dbReference>
<dbReference type="PROSITE" id="PS50088">
    <property type="entry name" value="ANK_REPEAT"/>
    <property type="match status" value="3"/>
</dbReference>
<dbReference type="PANTHER" id="PTHR24161">
    <property type="entry name" value="ANK_REP_REGION DOMAIN-CONTAINING PROTEIN-RELATED"/>
    <property type="match status" value="1"/>
</dbReference>
<dbReference type="Proteomes" id="UP000479190">
    <property type="component" value="Unassembled WGS sequence"/>
</dbReference>
<reference evidence="4 5" key="1">
    <citation type="submission" date="2020-02" db="EMBL/GenBank/DDBJ databases">
        <authorList>
            <person name="Ferguson B K."/>
        </authorList>
    </citation>
    <scope>NUCLEOTIDE SEQUENCE [LARGE SCALE GENOMIC DNA]</scope>
</reference>
<dbReference type="AlphaFoldDB" id="A0A6H5IWC3"/>
<proteinExistence type="predicted"/>
<gene>
    <name evidence="4" type="ORF">TBRA_LOCUS12865</name>
</gene>
<dbReference type="SUPFAM" id="SSF48403">
    <property type="entry name" value="Ankyrin repeat"/>
    <property type="match status" value="1"/>
</dbReference>
<feature type="repeat" description="ANK" evidence="3">
    <location>
        <begin position="442"/>
        <end position="474"/>
    </location>
</feature>
<sequence>MRLVPQESERRDSARVTFSGCYFDDEIRRGFVSGRSRSATVLERKRQGRRLHRERKILDCGIRSKLRFTRSVQCRLFFTTFLCIKFSNCVSNNFIIYKALAVKIFSTLPAYEQDLVKCAALIGRIFYRSTLEAIVPRHDPLKTASGKLSFIISSLNLKKKLTHLYRYTQSDEKSNFQMCRAAESLLRGRRNRSLLFEIDDYFLGYASLATMSMSLATPSTLFKILLDEKHLEVLEFLQQRTELNIHRIFIDGKSAIHYLFSLYYKYESGLRNDNHLIDPTLDDLKQERKSSKYHAYDDPETKFLINFFLKNSEENHCDDHGYSYLHGACFSGDIETVKRFVSQGADVNVDSYTCSPLHIACKYRRVDVVKVLLESGAEPNPLNKEDKSTPLHALARLRVCDCPEFCTDNIDDDKKEKKRRPVDEIVDSLVAKGANIETRNARGFTPLELAVSLLDYELTKSLLERGASLDSLRKNIAFSTDYTTSELNDYPITFYIAEMIRLLSSNGLSWDVYPRLKISKFNFISTQCTHM</sequence>
<evidence type="ECO:0000313" key="4">
    <source>
        <dbReference type="EMBL" id="CAB0041188.1"/>
    </source>
</evidence>
<feature type="repeat" description="ANK" evidence="3">
    <location>
        <begin position="320"/>
        <end position="352"/>
    </location>
</feature>
<evidence type="ECO:0000256" key="2">
    <source>
        <dbReference type="ARBA" id="ARBA00023043"/>
    </source>
</evidence>
<feature type="repeat" description="ANK" evidence="3">
    <location>
        <begin position="352"/>
        <end position="384"/>
    </location>
</feature>
<dbReference type="PROSITE" id="PS50297">
    <property type="entry name" value="ANK_REP_REGION"/>
    <property type="match status" value="3"/>
</dbReference>
<name>A0A6H5IWC3_9HYME</name>